<proteinExistence type="predicted"/>
<accession>A0A7W6GBF9</accession>
<dbReference type="Gene3D" id="3.40.50.1010">
    <property type="entry name" value="5'-nuclease"/>
    <property type="match status" value="1"/>
</dbReference>
<reference evidence="2 3" key="1">
    <citation type="submission" date="2020-08" db="EMBL/GenBank/DDBJ databases">
        <title>Genomic Encyclopedia of Type Strains, Phase IV (KMG-IV): sequencing the most valuable type-strain genomes for metagenomic binning, comparative biology and taxonomic classification.</title>
        <authorList>
            <person name="Goeker M."/>
        </authorList>
    </citation>
    <scope>NUCLEOTIDE SEQUENCE [LARGE SCALE GENOMIC DNA]</scope>
    <source>
        <strain evidence="2 3">DSM 26575</strain>
    </source>
</reference>
<keyword evidence="2" id="KW-0378">Hydrolase</keyword>
<keyword evidence="3" id="KW-1185">Reference proteome</keyword>
<name>A0A7W6GBF9_9HYPH</name>
<dbReference type="EC" id="3.1.-.-" evidence="2"/>
<dbReference type="InterPro" id="IPR002716">
    <property type="entry name" value="PIN_dom"/>
</dbReference>
<dbReference type="GO" id="GO:0016787">
    <property type="term" value="F:hydrolase activity"/>
    <property type="evidence" value="ECO:0007669"/>
    <property type="project" value="UniProtKB-KW"/>
</dbReference>
<dbReference type="Pfam" id="PF01850">
    <property type="entry name" value="PIN"/>
    <property type="match status" value="1"/>
</dbReference>
<dbReference type="SUPFAM" id="SSF88723">
    <property type="entry name" value="PIN domain-like"/>
    <property type="match status" value="1"/>
</dbReference>
<dbReference type="CDD" id="cd09871">
    <property type="entry name" value="PIN_MtVapC28-VapC30-like"/>
    <property type="match status" value="1"/>
</dbReference>
<dbReference type="InterPro" id="IPR029060">
    <property type="entry name" value="PIN-like_dom_sf"/>
</dbReference>
<comment type="caution">
    <text evidence="2">The sequence shown here is derived from an EMBL/GenBank/DDBJ whole genome shotgun (WGS) entry which is preliminary data.</text>
</comment>
<protein>
    <submittedName>
        <fullName evidence="2">Ribonuclease VapC</fullName>
        <ecNumber evidence="2">3.1.-.-</ecNumber>
    </submittedName>
</protein>
<organism evidence="2 3">
    <name type="scientific">Rhizobium metallidurans</name>
    <dbReference type="NCBI Taxonomy" id="1265931"/>
    <lineage>
        <taxon>Bacteria</taxon>
        <taxon>Pseudomonadati</taxon>
        <taxon>Pseudomonadota</taxon>
        <taxon>Alphaproteobacteria</taxon>
        <taxon>Hyphomicrobiales</taxon>
        <taxon>Rhizobiaceae</taxon>
        <taxon>Rhizobium/Agrobacterium group</taxon>
        <taxon>Rhizobium</taxon>
    </lineage>
</organism>
<dbReference type="AlphaFoldDB" id="A0A7W6GBF9"/>
<dbReference type="Proteomes" id="UP000582090">
    <property type="component" value="Unassembled WGS sequence"/>
</dbReference>
<evidence type="ECO:0000259" key="1">
    <source>
        <dbReference type="Pfam" id="PF01850"/>
    </source>
</evidence>
<feature type="domain" description="PIN" evidence="1">
    <location>
        <begin position="1"/>
        <end position="141"/>
    </location>
</feature>
<evidence type="ECO:0000313" key="3">
    <source>
        <dbReference type="Proteomes" id="UP000582090"/>
    </source>
</evidence>
<dbReference type="EMBL" id="JACIDW010000002">
    <property type="protein sequence ID" value="MBB3963581.1"/>
    <property type="molecule type" value="Genomic_DNA"/>
</dbReference>
<evidence type="ECO:0000313" key="2">
    <source>
        <dbReference type="EMBL" id="MBB3963581.1"/>
    </source>
</evidence>
<sequence length="143" mass="15116">MFIDASAIVAVLTREAGYEDIEKALSDAGQDVLYVSPLVKFEAVLALARQKAQTAGSQDKPSARMMDEAAKAIEAFIEGLDIKEVVISAEIGNAAITAAAIYGKVVGHVASLNFGDCYAYACAKTLGVRLLYKGNDFVHTDVA</sequence>
<gene>
    <name evidence="2" type="ORF">GGQ67_001206</name>
</gene>